<evidence type="ECO:0000256" key="3">
    <source>
        <dbReference type="ARBA" id="ARBA00022692"/>
    </source>
</evidence>
<dbReference type="CDD" id="cd03390">
    <property type="entry name" value="PAP2_containing_1_like"/>
    <property type="match status" value="1"/>
</dbReference>
<dbReference type="InterPro" id="IPR000326">
    <property type="entry name" value="PAP2/HPO"/>
</dbReference>
<organism evidence="8 9">
    <name type="scientific">Lojkania enalia</name>
    <dbReference type="NCBI Taxonomy" id="147567"/>
    <lineage>
        <taxon>Eukaryota</taxon>
        <taxon>Fungi</taxon>
        <taxon>Dikarya</taxon>
        <taxon>Ascomycota</taxon>
        <taxon>Pezizomycotina</taxon>
        <taxon>Dothideomycetes</taxon>
        <taxon>Pleosporomycetidae</taxon>
        <taxon>Pleosporales</taxon>
        <taxon>Pleosporales incertae sedis</taxon>
        <taxon>Lojkania</taxon>
    </lineage>
</organism>
<dbReference type="AlphaFoldDB" id="A0A9P4MW81"/>
<feature type="transmembrane region" description="Helical" evidence="6">
    <location>
        <begin position="98"/>
        <end position="117"/>
    </location>
</feature>
<evidence type="ECO:0000313" key="9">
    <source>
        <dbReference type="Proteomes" id="UP000800093"/>
    </source>
</evidence>
<dbReference type="PANTHER" id="PTHR10165">
    <property type="entry name" value="LIPID PHOSPHATE PHOSPHATASE"/>
    <property type="match status" value="1"/>
</dbReference>
<proteinExistence type="inferred from homology"/>
<comment type="subcellular location">
    <subcellularLocation>
        <location evidence="1">Membrane</location>
        <topology evidence="1">Multi-pass membrane protein</topology>
    </subcellularLocation>
</comment>
<dbReference type="Pfam" id="PF01569">
    <property type="entry name" value="PAP2"/>
    <property type="match status" value="1"/>
</dbReference>
<evidence type="ECO:0000259" key="7">
    <source>
        <dbReference type="SMART" id="SM00014"/>
    </source>
</evidence>
<protein>
    <submittedName>
        <fullName evidence="8">PAP2-domain-containing protein</fullName>
    </submittedName>
</protein>
<dbReference type="SUPFAM" id="SSF48317">
    <property type="entry name" value="Acid phosphatase/Vanadium-dependent haloperoxidase"/>
    <property type="match status" value="1"/>
</dbReference>
<keyword evidence="9" id="KW-1185">Reference proteome</keyword>
<feature type="non-terminal residue" evidence="8">
    <location>
        <position position="1"/>
    </location>
</feature>
<feature type="transmembrane region" description="Helical" evidence="6">
    <location>
        <begin position="196"/>
        <end position="215"/>
    </location>
</feature>
<gene>
    <name evidence="8" type="ORF">CC78DRAFT_444025</name>
</gene>
<dbReference type="GO" id="GO:0016020">
    <property type="term" value="C:membrane"/>
    <property type="evidence" value="ECO:0007669"/>
    <property type="project" value="UniProtKB-SubCell"/>
</dbReference>
<feature type="transmembrane region" description="Helical" evidence="6">
    <location>
        <begin position="12"/>
        <end position="31"/>
    </location>
</feature>
<dbReference type="GO" id="GO:0008195">
    <property type="term" value="F:phosphatidate phosphatase activity"/>
    <property type="evidence" value="ECO:0007669"/>
    <property type="project" value="TreeGrafter"/>
</dbReference>
<dbReference type="OrthoDB" id="10030083at2759"/>
<dbReference type="EMBL" id="ML986695">
    <property type="protein sequence ID" value="KAF2259905.1"/>
    <property type="molecule type" value="Genomic_DNA"/>
</dbReference>
<feature type="transmembrane region" description="Helical" evidence="6">
    <location>
        <begin position="227"/>
        <end position="244"/>
    </location>
</feature>
<feature type="domain" description="Phosphatidic acid phosphatase type 2/haloperoxidase" evidence="7">
    <location>
        <begin position="96"/>
        <end position="242"/>
    </location>
</feature>
<sequence length="261" mass="29463">PPFRVFLRDNWVDLLTLLIADIGALVLWIWVPLFTSQLFPVRQNGGVVWPEYAYPLRREYIPTWLSAVISFFVPFAVMGLASIFLIGSFYDANSAIMGLGYALSASTLFQSFMKLFIGGLRPHFLSVCDPILPSPGRGFGSLFYDRDICTGEDRHIREALMSFPSGHSSAAFAGFGFLVLWLNAKFKIFANRQTRCWQLLVFSAPILVAVCIAGSKIVDRWHHPGDIIAGGIIGSIFAVLAYRMRYRAVWDWRYNHTPLTR</sequence>
<comment type="caution">
    <text evidence="8">The sequence shown here is derived from an EMBL/GenBank/DDBJ whole genome shotgun (WGS) entry which is preliminary data.</text>
</comment>
<feature type="transmembrane region" description="Helical" evidence="6">
    <location>
        <begin position="64"/>
        <end position="86"/>
    </location>
</feature>
<name>A0A9P4MW81_9PLEO</name>
<evidence type="ECO:0000256" key="1">
    <source>
        <dbReference type="ARBA" id="ARBA00004141"/>
    </source>
</evidence>
<evidence type="ECO:0000256" key="2">
    <source>
        <dbReference type="ARBA" id="ARBA00008816"/>
    </source>
</evidence>
<evidence type="ECO:0000313" key="8">
    <source>
        <dbReference type="EMBL" id="KAF2259905.1"/>
    </source>
</evidence>
<dbReference type="GO" id="GO:0006644">
    <property type="term" value="P:phospholipid metabolic process"/>
    <property type="evidence" value="ECO:0007669"/>
    <property type="project" value="InterPro"/>
</dbReference>
<feature type="non-terminal residue" evidence="8">
    <location>
        <position position="261"/>
    </location>
</feature>
<dbReference type="SMART" id="SM00014">
    <property type="entry name" value="acidPPc"/>
    <property type="match status" value="1"/>
</dbReference>
<dbReference type="InterPro" id="IPR043216">
    <property type="entry name" value="PAP-like"/>
</dbReference>
<dbReference type="PANTHER" id="PTHR10165:SF84">
    <property type="entry name" value="PHOSPHATIDIC ACID PHOSPHATASE BETA"/>
    <property type="match status" value="1"/>
</dbReference>
<evidence type="ECO:0000256" key="6">
    <source>
        <dbReference type="SAM" id="Phobius"/>
    </source>
</evidence>
<keyword evidence="3 6" id="KW-0812">Transmembrane</keyword>
<keyword evidence="5 6" id="KW-0472">Membrane</keyword>
<reference evidence="9" key="1">
    <citation type="journal article" date="2020" name="Stud. Mycol.">
        <title>101 Dothideomycetes genomes: A test case for predicting lifestyles and emergence of pathogens.</title>
        <authorList>
            <person name="Haridas S."/>
            <person name="Albert R."/>
            <person name="Binder M."/>
            <person name="Bloem J."/>
            <person name="LaButti K."/>
            <person name="Salamov A."/>
            <person name="Andreopoulos B."/>
            <person name="Baker S."/>
            <person name="Barry K."/>
            <person name="Bills G."/>
            <person name="Bluhm B."/>
            <person name="Cannon C."/>
            <person name="Castanera R."/>
            <person name="Culley D."/>
            <person name="Daum C."/>
            <person name="Ezra D."/>
            <person name="Gonzalez J."/>
            <person name="Henrissat B."/>
            <person name="Kuo A."/>
            <person name="Liang C."/>
            <person name="Lipzen A."/>
            <person name="Lutzoni F."/>
            <person name="Magnuson J."/>
            <person name="Mondo S."/>
            <person name="Nolan M."/>
            <person name="Ohm R."/>
            <person name="Pangilinan J."/>
            <person name="Park H.-J."/>
            <person name="Ramirez L."/>
            <person name="Alfaro M."/>
            <person name="Sun H."/>
            <person name="Tritt A."/>
            <person name="Yoshinaga Y."/>
            <person name="Zwiers L.-H."/>
            <person name="Turgeon B."/>
            <person name="Goodwin S."/>
            <person name="Spatafora J."/>
            <person name="Crous P."/>
            <person name="Grigoriev I."/>
        </authorList>
    </citation>
    <scope>NUCLEOTIDE SEQUENCE [LARGE SCALE GENOMIC DNA]</scope>
    <source>
        <strain evidence="9">CBS 304.66</strain>
    </source>
</reference>
<evidence type="ECO:0000256" key="4">
    <source>
        <dbReference type="ARBA" id="ARBA00022989"/>
    </source>
</evidence>
<accession>A0A9P4MW81</accession>
<dbReference type="Proteomes" id="UP000800093">
    <property type="component" value="Unassembled WGS sequence"/>
</dbReference>
<dbReference type="InterPro" id="IPR036938">
    <property type="entry name" value="PAP2/HPO_sf"/>
</dbReference>
<comment type="similarity">
    <text evidence="2">Belongs to the PA-phosphatase related phosphoesterase family.</text>
</comment>
<dbReference type="GO" id="GO:0046839">
    <property type="term" value="P:phospholipid dephosphorylation"/>
    <property type="evidence" value="ECO:0007669"/>
    <property type="project" value="TreeGrafter"/>
</dbReference>
<feature type="transmembrane region" description="Helical" evidence="6">
    <location>
        <begin position="166"/>
        <end position="184"/>
    </location>
</feature>
<evidence type="ECO:0000256" key="5">
    <source>
        <dbReference type="ARBA" id="ARBA00023136"/>
    </source>
</evidence>
<keyword evidence="4 6" id="KW-1133">Transmembrane helix</keyword>
<dbReference type="Gene3D" id="1.20.144.10">
    <property type="entry name" value="Phosphatidic acid phosphatase type 2/haloperoxidase"/>
    <property type="match status" value="1"/>
</dbReference>